<feature type="transmembrane region" description="Helical" evidence="5">
    <location>
        <begin position="128"/>
        <end position="152"/>
    </location>
</feature>
<evidence type="ECO:0000256" key="1">
    <source>
        <dbReference type="ARBA" id="ARBA00004141"/>
    </source>
</evidence>
<comment type="subcellular location">
    <subcellularLocation>
        <location evidence="1">Membrane</location>
        <topology evidence="1">Multi-pass membrane protein</topology>
    </subcellularLocation>
</comment>
<accession>A0A218P0L8</accession>
<dbReference type="InterPro" id="IPR047817">
    <property type="entry name" value="ABC2_TM_bact-type"/>
</dbReference>
<feature type="transmembrane region" description="Helical" evidence="5">
    <location>
        <begin position="53"/>
        <end position="73"/>
    </location>
</feature>
<dbReference type="GO" id="GO:0043190">
    <property type="term" value="C:ATP-binding cassette (ABC) transporter complex"/>
    <property type="evidence" value="ECO:0007669"/>
    <property type="project" value="InterPro"/>
</dbReference>
<dbReference type="PANTHER" id="PTHR43229">
    <property type="entry name" value="NODULATION PROTEIN J"/>
    <property type="match status" value="1"/>
</dbReference>
<feature type="transmembrane region" description="Helical" evidence="5">
    <location>
        <begin position="93"/>
        <end position="116"/>
    </location>
</feature>
<dbReference type="EMBL" id="CP014854">
    <property type="protein sequence ID" value="ASI98482.1"/>
    <property type="molecule type" value="Genomic_DNA"/>
</dbReference>
<dbReference type="PRINTS" id="PR00164">
    <property type="entry name" value="ABC2TRNSPORT"/>
</dbReference>
<proteinExistence type="predicted"/>
<evidence type="ECO:0000313" key="7">
    <source>
        <dbReference type="EMBL" id="ASI98482.1"/>
    </source>
</evidence>
<evidence type="ECO:0000256" key="4">
    <source>
        <dbReference type="ARBA" id="ARBA00023136"/>
    </source>
</evidence>
<evidence type="ECO:0000256" key="5">
    <source>
        <dbReference type="SAM" id="Phobius"/>
    </source>
</evidence>
<feature type="transmembrane region" description="Helical" evidence="5">
    <location>
        <begin position="158"/>
        <end position="177"/>
    </location>
</feature>
<evidence type="ECO:0000256" key="3">
    <source>
        <dbReference type="ARBA" id="ARBA00022989"/>
    </source>
</evidence>
<name>A0A218P0L8_THECE</name>
<sequence length="241" mass="26562">MEGLSRAIYIAKKDIKEYYMKPATMSWGIIFPASFALAFAIKNGGRLGELAPGLIALALFFGSTSMSAASIVFERKIGSFERLLLFPVSYTTIALGKTLSSFLFGVLSSVVTLAIILPLASSHPLHPWLLLAYVLLSTFTFSSFGVLVSYMLKDPTQTMTVFNAVRFPMIFLSGVFIPLERTPLIARALSLTLPLTYSVEAMHYSLTGKFYINPRISLSIMMLLSLAFLLLTAYEIKRSVP</sequence>
<protein>
    <recommendedName>
        <fullName evidence="6">ABC transmembrane type-2 domain-containing protein</fullName>
    </recommendedName>
</protein>
<dbReference type="Pfam" id="PF01061">
    <property type="entry name" value="ABC2_membrane"/>
    <property type="match status" value="1"/>
</dbReference>
<dbReference type="PIRSF" id="PIRSF006648">
    <property type="entry name" value="DrrB"/>
    <property type="match status" value="1"/>
</dbReference>
<evidence type="ECO:0000313" key="8">
    <source>
        <dbReference type="Proteomes" id="UP000197156"/>
    </source>
</evidence>
<dbReference type="InterPro" id="IPR051784">
    <property type="entry name" value="Nod_factor_ABC_transporter"/>
</dbReference>
<keyword evidence="8" id="KW-1185">Reference proteome</keyword>
<reference evidence="7 8" key="1">
    <citation type="submission" date="2016-03" db="EMBL/GenBank/DDBJ databases">
        <title>Complete genome sequence of Thermococcus celer.</title>
        <authorList>
            <person name="Oger P.M."/>
        </authorList>
    </citation>
    <scope>NUCLEOTIDE SEQUENCE [LARGE SCALE GENOMIC DNA]</scope>
    <source>
        <strain evidence="7 8">Vu 13</strain>
    </source>
</reference>
<keyword evidence="4 5" id="KW-0472">Membrane</keyword>
<evidence type="ECO:0000259" key="6">
    <source>
        <dbReference type="PROSITE" id="PS51012"/>
    </source>
</evidence>
<dbReference type="OrthoDB" id="147058at2157"/>
<gene>
    <name evidence="7" type="ORF">A3L02_02320</name>
</gene>
<dbReference type="AlphaFoldDB" id="A0A218P0L8"/>
<feature type="transmembrane region" description="Helical" evidence="5">
    <location>
        <begin position="216"/>
        <end position="236"/>
    </location>
</feature>
<dbReference type="InterPro" id="IPR000412">
    <property type="entry name" value="ABC_2_transport"/>
</dbReference>
<dbReference type="InterPro" id="IPR013525">
    <property type="entry name" value="ABC2_TM"/>
</dbReference>
<dbReference type="RefSeq" id="WP_088862440.1">
    <property type="nucleotide sequence ID" value="NZ_CP014854.1"/>
</dbReference>
<keyword evidence="2 5" id="KW-0812">Transmembrane</keyword>
<dbReference type="GO" id="GO:0140359">
    <property type="term" value="F:ABC-type transporter activity"/>
    <property type="evidence" value="ECO:0007669"/>
    <property type="project" value="InterPro"/>
</dbReference>
<organism evidence="7 8">
    <name type="scientific">Thermococcus celer Vu 13 = JCM 8558</name>
    <dbReference type="NCBI Taxonomy" id="1293037"/>
    <lineage>
        <taxon>Archaea</taxon>
        <taxon>Methanobacteriati</taxon>
        <taxon>Methanobacteriota</taxon>
        <taxon>Thermococci</taxon>
        <taxon>Thermococcales</taxon>
        <taxon>Thermococcaceae</taxon>
        <taxon>Thermococcus</taxon>
    </lineage>
</organism>
<feature type="domain" description="ABC transmembrane type-2" evidence="6">
    <location>
        <begin position="13"/>
        <end position="239"/>
    </location>
</feature>
<keyword evidence="3 5" id="KW-1133">Transmembrane helix</keyword>
<dbReference type="Proteomes" id="UP000197156">
    <property type="component" value="Chromosome"/>
</dbReference>
<dbReference type="GeneID" id="33323551"/>
<dbReference type="PROSITE" id="PS51012">
    <property type="entry name" value="ABC_TM2"/>
    <property type="match status" value="1"/>
</dbReference>
<dbReference type="PANTHER" id="PTHR43229:SF2">
    <property type="entry name" value="NODULATION PROTEIN J"/>
    <property type="match status" value="1"/>
</dbReference>
<evidence type="ECO:0000256" key="2">
    <source>
        <dbReference type="ARBA" id="ARBA00022692"/>
    </source>
</evidence>
<feature type="transmembrane region" description="Helical" evidence="5">
    <location>
        <begin position="24"/>
        <end position="41"/>
    </location>
</feature>
<dbReference type="KEGG" id="tce:A3L02_02320"/>